<evidence type="ECO:0000313" key="2">
    <source>
        <dbReference type="EMBL" id="KKL92623.1"/>
    </source>
</evidence>
<feature type="compositionally biased region" description="Basic and acidic residues" evidence="1">
    <location>
        <begin position="61"/>
        <end position="76"/>
    </location>
</feature>
<feature type="region of interest" description="Disordered" evidence="1">
    <location>
        <begin position="46"/>
        <end position="76"/>
    </location>
</feature>
<accession>A0A0F9G1T9</accession>
<name>A0A0F9G1T9_9ZZZZ</name>
<organism evidence="2">
    <name type="scientific">marine sediment metagenome</name>
    <dbReference type="NCBI Taxonomy" id="412755"/>
    <lineage>
        <taxon>unclassified sequences</taxon>
        <taxon>metagenomes</taxon>
        <taxon>ecological metagenomes</taxon>
    </lineage>
</organism>
<comment type="caution">
    <text evidence="2">The sequence shown here is derived from an EMBL/GenBank/DDBJ whole genome shotgun (WGS) entry which is preliminary data.</text>
</comment>
<gene>
    <name evidence="2" type="ORF">LCGC14_1882770</name>
</gene>
<sequence>EDKGTALTETLPWCRTIDDLADAARALLGGTGSEAELARTLHNYRETGRAVSGQPGEGEPVEDRTVYKDLSKLRYP</sequence>
<proteinExistence type="predicted"/>
<protein>
    <submittedName>
        <fullName evidence="2">Uncharacterized protein</fullName>
    </submittedName>
</protein>
<feature type="non-terminal residue" evidence="2">
    <location>
        <position position="1"/>
    </location>
</feature>
<dbReference type="AlphaFoldDB" id="A0A0F9G1T9"/>
<evidence type="ECO:0000256" key="1">
    <source>
        <dbReference type="SAM" id="MobiDB-lite"/>
    </source>
</evidence>
<reference evidence="2" key="1">
    <citation type="journal article" date="2015" name="Nature">
        <title>Complex archaea that bridge the gap between prokaryotes and eukaryotes.</title>
        <authorList>
            <person name="Spang A."/>
            <person name="Saw J.H."/>
            <person name="Jorgensen S.L."/>
            <person name="Zaremba-Niedzwiedzka K."/>
            <person name="Martijn J."/>
            <person name="Lind A.E."/>
            <person name="van Eijk R."/>
            <person name="Schleper C."/>
            <person name="Guy L."/>
            <person name="Ettema T.J."/>
        </authorList>
    </citation>
    <scope>NUCLEOTIDE SEQUENCE</scope>
</reference>
<dbReference type="EMBL" id="LAZR01019413">
    <property type="protein sequence ID" value="KKL92623.1"/>
    <property type="molecule type" value="Genomic_DNA"/>
</dbReference>